<feature type="transmembrane region" description="Helical" evidence="8">
    <location>
        <begin position="257"/>
        <end position="275"/>
    </location>
</feature>
<evidence type="ECO:0000256" key="2">
    <source>
        <dbReference type="ARBA" id="ARBA00007520"/>
    </source>
</evidence>
<dbReference type="PANTHER" id="PTHR43124:SF3">
    <property type="entry name" value="CHLORAMPHENICOL EFFLUX PUMP RV0191"/>
    <property type="match status" value="1"/>
</dbReference>
<dbReference type="InterPro" id="IPR001958">
    <property type="entry name" value="Tet-R_TetA/multi-R_MdtG-like"/>
</dbReference>
<evidence type="ECO:0000256" key="5">
    <source>
        <dbReference type="ARBA" id="ARBA00022692"/>
    </source>
</evidence>
<evidence type="ECO:0000256" key="7">
    <source>
        <dbReference type="ARBA" id="ARBA00023136"/>
    </source>
</evidence>
<keyword evidence="7 8" id="KW-0472">Membrane</keyword>
<dbReference type="GO" id="GO:0005886">
    <property type="term" value="C:plasma membrane"/>
    <property type="evidence" value="ECO:0007669"/>
    <property type="project" value="UniProtKB-SubCell"/>
</dbReference>
<dbReference type="CDD" id="cd17474">
    <property type="entry name" value="MFS_YfmO_like"/>
    <property type="match status" value="1"/>
</dbReference>
<dbReference type="InterPro" id="IPR050189">
    <property type="entry name" value="MFS_Efflux_Transporters"/>
</dbReference>
<organism evidence="10 11">
    <name type="scientific">Priestia veravalensis</name>
    <dbReference type="NCBI Taxonomy" id="1414648"/>
    <lineage>
        <taxon>Bacteria</taxon>
        <taxon>Bacillati</taxon>
        <taxon>Bacillota</taxon>
        <taxon>Bacilli</taxon>
        <taxon>Bacillales</taxon>
        <taxon>Bacillaceae</taxon>
        <taxon>Priestia</taxon>
    </lineage>
</organism>
<protein>
    <submittedName>
        <fullName evidence="10">MFS transporter</fullName>
    </submittedName>
</protein>
<dbReference type="AlphaFoldDB" id="A0A0V8JI62"/>
<dbReference type="Proteomes" id="UP000053681">
    <property type="component" value="Unassembled WGS sequence"/>
</dbReference>
<keyword evidence="4" id="KW-1003">Cell membrane</keyword>
<evidence type="ECO:0000256" key="4">
    <source>
        <dbReference type="ARBA" id="ARBA00022475"/>
    </source>
</evidence>
<dbReference type="PROSITE" id="PS50850">
    <property type="entry name" value="MFS"/>
    <property type="match status" value="1"/>
</dbReference>
<dbReference type="InterPro" id="IPR011701">
    <property type="entry name" value="MFS"/>
</dbReference>
<evidence type="ECO:0000256" key="3">
    <source>
        <dbReference type="ARBA" id="ARBA00022448"/>
    </source>
</evidence>
<evidence type="ECO:0000256" key="8">
    <source>
        <dbReference type="SAM" id="Phobius"/>
    </source>
</evidence>
<feature type="transmembrane region" description="Helical" evidence="8">
    <location>
        <begin position="346"/>
        <end position="368"/>
    </location>
</feature>
<dbReference type="SUPFAM" id="SSF103473">
    <property type="entry name" value="MFS general substrate transporter"/>
    <property type="match status" value="1"/>
</dbReference>
<evidence type="ECO:0000313" key="11">
    <source>
        <dbReference type="Proteomes" id="UP000053681"/>
    </source>
</evidence>
<evidence type="ECO:0000313" key="10">
    <source>
        <dbReference type="EMBL" id="KSU86754.1"/>
    </source>
</evidence>
<sequence length="409" mass="44762">MESRKKMDLLALASVPLIMTLGNSMLIPVLPVIEKQLKISSMQVSMIITVYSIFAIFLIPIAGYLSDRFGRKKVIIPSLILAGIGGAITGWASWQMDSPFWIILIGRAVQGIGSAGAMPVVIPCVGDMFEDEQEVTKGLGLIETANTFGKVLSPILGSFLASFIWFLPFWFIPILCLLSILLVLFLVKTPKSGSSDTKKQNIKDFIKNVKGTLHKNIRWLLAIFILGAIIMLVLFGMLFYLSTILEERYDIINTKKGFVMAIPLLALSIASYVAGKKIGKNKVVMKWCSFFGFLLLTCSFPILFFNTSIVMIIITLVIGGIGIGVALPSLDALITEGIEKEERGTITSIYSSMRFVGVAAGPPLYTLLMKWSDMAVFQMSLFVSAIGAIIVLKAIKPTDEAVKVKKAEV</sequence>
<reference evidence="10 11" key="1">
    <citation type="submission" date="2015-11" db="EMBL/GenBank/DDBJ databases">
        <title>Bacillus caseinolyticus sp nov.</title>
        <authorList>
            <person name="Dastager S.G."/>
            <person name="Mawlankar R."/>
        </authorList>
    </citation>
    <scope>NUCLEOTIDE SEQUENCE [LARGE SCALE GENOMIC DNA]</scope>
    <source>
        <strain evidence="10 11">SGD-V-76</strain>
    </source>
</reference>
<dbReference type="InterPro" id="IPR020846">
    <property type="entry name" value="MFS_dom"/>
</dbReference>
<proteinExistence type="inferred from homology"/>
<feature type="domain" description="Major facilitator superfamily (MFS) profile" evidence="9">
    <location>
        <begin position="8"/>
        <end position="399"/>
    </location>
</feature>
<dbReference type="Pfam" id="PF07690">
    <property type="entry name" value="MFS_1"/>
    <property type="match status" value="1"/>
</dbReference>
<dbReference type="PRINTS" id="PR01035">
    <property type="entry name" value="TCRTETA"/>
</dbReference>
<evidence type="ECO:0000256" key="6">
    <source>
        <dbReference type="ARBA" id="ARBA00022989"/>
    </source>
</evidence>
<comment type="caution">
    <text evidence="10">The sequence shown here is derived from an EMBL/GenBank/DDBJ whole genome shotgun (WGS) entry which is preliminary data.</text>
</comment>
<name>A0A0V8JI62_9BACI</name>
<evidence type="ECO:0000259" key="9">
    <source>
        <dbReference type="PROSITE" id="PS50850"/>
    </source>
</evidence>
<dbReference type="RefSeq" id="WP_025908201.1">
    <property type="nucleotide sequence ID" value="NZ_KQ758683.1"/>
</dbReference>
<feature type="transmembrane region" description="Helical" evidence="8">
    <location>
        <begin position="42"/>
        <end position="62"/>
    </location>
</feature>
<feature type="transmembrane region" description="Helical" evidence="8">
    <location>
        <begin position="311"/>
        <end position="334"/>
    </location>
</feature>
<feature type="transmembrane region" description="Helical" evidence="8">
    <location>
        <begin position="219"/>
        <end position="245"/>
    </location>
</feature>
<dbReference type="Gene3D" id="1.20.1250.20">
    <property type="entry name" value="MFS general substrate transporter like domains"/>
    <property type="match status" value="1"/>
</dbReference>
<evidence type="ECO:0000256" key="1">
    <source>
        <dbReference type="ARBA" id="ARBA00004651"/>
    </source>
</evidence>
<keyword evidence="11" id="KW-1185">Reference proteome</keyword>
<feature type="transmembrane region" description="Helical" evidence="8">
    <location>
        <begin position="287"/>
        <end position="305"/>
    </location>
</feature>
<comment type="similarity">
    <text evidence="2">Belongs to the major facilitator superfamily. TCR/Tet family.</text>
</comment>
<dbReference type="EMBL" id="LNQP01000068">
    <property type="protein sequence ID" value="KSU86754.1"/>
    <property type="molecule type" value="Genomic_DNA"/>
</dbReference>
<dbReference type="PROSITE" id="PS00216">
    <property type="entry name" value="SUGAR_TRANSPORT_1"/>
    <property type="match status" value="1"/>
</dbReference>
<keyword evidence="6 8" id="KW-1133">Transmembrane helix</keyword>
<gene>
    <name evidence="10" type="ORF">AS180_16920</name>
</gene>
<keyword evidence="3" id="KW-0813">Transport</keyword>
<dbReference type="InterPro" id="IPR036259">
    <property type="entry name" value="MFS_trans_sf"/>
</dbReference>
<keyword evidence="5 8" id="KW-0812">Transmembrane</keyword>
<dbReference type="GO" id="GO:0022857">
    <property type="term" value="F:transmembrane transporter activity"/>
    <property type="evidence" value="ECO:0007669"/>
    <property type="project" value="InterPro"/>
</dbReference>
<accession>A0A0V8JI62</accession>
<dbReference type="PANTHER" id="PTHR43124">
    <property type="entry name" value="PURINE EFFLUX PUMP PBUE"/>
    <property type="match status" value="1"/>
</dbReference>
<dbReference type="InterPro" id="IPR005829">
    <property type="entry name" value="Sugar_transporter_CS"/>
</dbReference>
<comment type="subcellular location">
    <subcellularLocation>
        <location evidence="1">Cell membrane</location>
        <topology evidence="1">Multi-pass membrane protein</topology>
    </subcellularLocation>
</comment>
<feature type="transmembrane region" description="Helical" evidence="8">
    <location>
        <begin position="374"/>
        <end position="395"/>
    </location>
</feature>
<feature type="transmembrane region" description="Helical" evidence="8">
    <location>
        <begin position="74"/>
        <end position="94"/>
    </location>
</feature>
<dbReference type="PROSITE" id="PS00217">
    <property type="entry name" value="SUGAR_TRANSPORT_2"/>
    <property type="match status" value="1"/>
</dbReference>
<feature type="transmembrane region" description="Helical" evidence="8">
    <location>
        <begin position="163"/>
        <end position="187"/>
    </location>
</feature>